<protein>
    <submittedName>
        <fullName evidence="2">Uncharacterized protein</fullName>
    </submittedName>
</protein>
<sequence length="282" mass="31271">MRWTLSAVLIGLLAAIGSSVPPVSTAGPHQEVFSSRGSRCASVSPYQLQTNDDSGIMYLPPNEDQASWTLANEQMQGVIDQEMQVKYDAEKYREAFMDRMCKSKQGYIYSVCNVTVLREPKIQVISVWPISKHIVCPVSECSYVQKVSHTISTNHVGSFDFSVEVGAEPFRQGLEFTTSPEYDVGTATEDATELSYEFKLGIGKYGYVAITGAQVSSKVRVDTCLCKLEEDGTVESECSAECEDETNWTRETEFHEANVYRKGGVMAIVTFIYTGIIPSFSF</sequence>
<feature type="chain" id="PRO_5008276712" evidence="1">
    <location>
        <begin position="20"/>
        <end position="282"/>
    </location>
</feature>
<dbReference type="Proteomes" id="UP000078512">
    <property type="component" value="Unassembled WGS sequence"/>
</dbReference>
<accession>A0A197KAC1</accession>
<dbReference type="AlphaFoldDB" id="A0A197KAC1"/>
<gene>
    <name evidence="2" type="ORF">K457DRAFT_28515</name>
</gene>
<evidence type="ECO:0000313" key="2">
    <source>
        <dbReference type="EMBL" id="OAQ34647.1"/>
    </source>
</evidence>
<organism evidence="2 3">
    <name type="scientific">Linnemannia elongata AG-77</name>
    <dbReference type="NCBI Taxonomy" id="1314771"/>
    <lineage>
        <taxon>Eukaryota</taxon>
        <taxon>Fungi</taxon>
        <taxon>Fungi incertae sedis</taxon>
        <taxon>Mucoromycota</taxon>
        <taxon>Mortierellomycotina</taxon>
        <taxon>Mortierellomycetes</taxon>
        <taxon>Mortierellales</taxon>
        <taxon>Mortierellaceae</taxon>
        <taxon>Linnemannia</taxon>
    </lineage>
</organism>
<keyword evidence="1" id="KW-0732">Signal</keyword>
<name>A0A197KAC1_9FUNG</name>
<dbReference type="EMBL" id="KV442017">
    <property type="protein sequence ID" value="OAQ34647.1"/>
    <property type="molecule type" value="Genomic_DNA"/>
</dbReference>
<reference evidence="2 3" key="1">
    <citation type="submission" date="2016-05" db="EMBL/GenBank/DDBJ databases">
        <title>Genome sequencing reveals origins of a unique bacterial endosymbiosis in the earliest lineages of terrestrial Fungi.</title>
        <authorList>
            <consortium name="DOE Joint Genome Institute"/>
            <person name="Uehling J."/>
            <person name="Gryganskyi A."/>
            <person name="Hameed K."/>
            <person name="Tschaplinski T."/>
            <person name="Misztal P."/>
            <person name="Wu S."/>
            <person name="Desiro A."/>
            <person name="Vande Pol N."/>
            <person name="Du Z.-Y."/>
            <person name="Zienkiewicz A."/>
            <person name="Zienkiewicz K."/>
            <person name="Morin E."/>
            <person name="Tisserant E."/>
            <person name="Splivallo R."/>
            <person name="Hainaut M."/>
            <person name="Henrissat B."/>
            <person name="Ohm R."/>
            <person name="Kuo A."/>
            <person name="Yan J."/>
            <person name="Lipzen A."/>
            <person name="Nolan M."/>
            <person name="Labutti K."/>
            <person name="Barry K."/>
            <person name="Goldstein A."/>
            <person name="Labbe J."/>
            <person name="Schadt C."/>
            <person name="Tuskan G."/>
            <person name="Grigoriev I."/>
            <person name="Martin F."/>
            <person name="Vilgalys R."/>
            <person name="Bonito G."/>
        </authorList>
    </citation>
    <scope>NUCLEOTIDE SEQUENCE [LARGE SCALE GENOMIC DNA]</scope>
    <source>
        <strain evidence="2 3">AG-77</strain>
    </source>
</reference>
<evidence type="ECO:0000313" key="3">
    <source>
        <dbReference type="Proteomes" id="UP000078512"/>
    </source>
</evidence>
<feature type="signal peptide" evidence="1">
    <location>
        <begin position="1"/>
        <end position="19"/>
    </location>
</feature>
<evidence type="ECO:0000256" key="1">
    <source>
        <dbReference type="SAM" id="SignalP"/>
    </source>
</evidence>
<keyword evidence="3" id="KW-1185">Reference proteome</keyword>
<proteinExistence type="predicted"/>